<protein>
    <recommendedName>
        <fullName evidence="3">DUF2089 domain-containing protein</fullName>
    </recommendedName>
</protein>
<accession>A0A1M6H4V8</accession>
<evidence type="ECO:0000313" key="2">
    <source>
        <dbReference type="Proteomes" id="UP000184052"/>
    </source>
</evidence>
<dbReference type="AlphaFoldDB" id="A0A1M6H4V8"/>
<evidence type="ECO:0008006" key="3">
    <source>
        <dbReference type="Google" id="ProtNLM"/>
    </source>
</evidence>
<name>A0A1M6H4V8_9FIRM</name>
<organism evidence="1 2">
    <name type="scientific">Dethiosulfatibacter aminovorans DSM 17477</name>
    <dbReference type="NCBI Taxonomy" id="1121476"/>
    <lineage>
        <taxon>Bacteria</taxon>
        <taxon>Bacillati</taxon>
        <taxon>Bacillota</taxon>
        <taxon>Tissierellia</taxon>
        <taxon>Dethiosulfatibacter</taxon>
    </lineage>
</organism>
<proteinExistence type="predicted"/>
<dbReference type="Proteomes" id="UP000184052">
    <property type="component" value="Unassembled WGS sequence"/>
</dbReference>
<gene>
    <name evidence="1" type="ORF">SAMN02745751_01914</name>
</gene>
<sequence>MKIMTILEMLEEKKITVDEAVDLIKSIDISDEVDINESEIVRGKSRWIKIKVKDGEKGSKINLPPLPLGLMGSLASWGVKMGIRHSDEKEILEKLDSREIKNLFNVLRNHPPMRIVEVEDDDGSVVQIYTK</sequence>
<reference evidence="1 2" key="1">
    <citation type="submission" date="2016-11" db="EMBL/GenBank/DDBJ databases">
        <authorList>
            <person name="Jaros S."/>
            <person name="Januszkiewicz K."/>
            <person name="Wedrychowicz H."/>
        </authorList>
    </citation>
    <scope>NUCLEOTIDE SEQUENCE [LARGE SCALE GENOMIC DNA]</scope>
    <source>
        <strain evidence="1 2">DSM 17477</strain>
    </source>
</reference>
<evidence type="ECO:0000313" key="1">
    <source>
        <dbReference type="EMBL" id="SHJ17119.1"/>
    </source>
</evidence>
<dbReference type="STRING" id="1121476.SAMN02745751_01914"/>
<dbReference type="EMBL" id="FQZL01000012">
    <property type="protein sequence ID" value="SHJ17119.1"/>
    <property type="molecule type" value="Genomic_DNA"/>
</dbReference>
<dbReference type="RefSeq" id="WP_073049358.1">
    <property type="nucleotide sequence ID" value="NZ_FQZL01000012.1"/>
</dbReference>
<keyword evidence="2" id="KW-1185">Reference proteome</keyword>